<proteinExistence type="inferred from homology"/>
<evidence type="ECO:0000256" key="3">
    <source>
        <dbReference type="ARBA" id="ARBA00023285"/>
    </source>
</evidence>
<dbReference type="InterPro" id="IPR009246">
    <property type="entry name" value="EutC"/>
</dbReference>
<dbReference type="PIRSF" id="PIRSF018982">
    <property type="entry name" value="EutC"/>
    <property type="match status" value="1"/>
</dbReference>
<feature type="binding site" evidence="5">
    <location>
        <position position="190"/>
    </location>
    <ligand>
        <name>adenosylcob(III)alamin</name>
        <dbReference type="ChEBI" id="CHEBI:18408"/>
    </ligand>
</feature>
<dbReference type="Gene3D" id="3.40.50.11240">
    <property type="entry name" value="Ethanolamine ammonia-lyase light chain (EutC)"/>
    <property type="match status" value="1"/>
</dbReference>
<evidence type="ECO:0000256" key="5">
    <source>
        <dbReference type="HAMAP-Rule" id="MF_00601"/>
    </source>
</evidence>
<dbReference type="AlphaFoldDB" id="A0AAU7X8A5"/>
<dbReference type="GO" id="GO:0031419">
    <property type="term" value="F:cobalamin binding"/>
    <property type="evidence" value="ECO:0007669"/>
    <property type="project" value="UniProtKB-UniRule"/>
</dbReference>
<accession>A0AAU7X8A5</accession>
<dbReference type="NCBIfam" id="NF003971">
    <property type="entry name" value="PRK05465.1"/>
    <property type="match status" value="1"/>
</dbReference>
<dbReference type="PANTHER" id="PTHR39330">
    <property type="entry name" value="ETHANOLAMINE AMMONIA-LYASE LIGHT CHAIN"/>
    <property type="match status" value="1"/>
</dbReference>
<dbReference type="PANTHER" id="PTHR39330:SF1">
    <property type="entry name" value="ETHANOLAMINE AMMONIA-LYASE SMALL SUBUNIT"/>
    <property type="match status" value="1"/>
</dbReference>
<dbReference type="GO" id="GO:0046336">
    <property type="term" value="P:ethanolamine catabolic process"/>
    <property type="evidence" value="ECO:0007669"/>
    <property type="project" value="UniProtKB-UniRule"/>
</dbReference>
<feature type="binding site" evidence="5">
    <location>
        <position position="169"/>
    </location>
    <ligand>
        <name>adenosylcob(III)alamin</name>
        <dbReference type="ChEBI" id="CHEBI:18408"/>
    </ligand>
</feature>
<reference evidence="6" key="1">
    <citation type="submission" date="2024-06" db="EMBL/GenBank/DDBJ databases">
        <title>Methylostella associata gen. nov., sp. nov., a novel Ancalomicrobiaceae-affiliated facultatively methylotrophic bacteria that feed on methanotrophs of the genus Methylococcus.</title>
        <authorList>
            <person name="Saltykova V."/>
            <person name="Danilova O.V."/>
            <person name="Oshkin I.Y."/>
            <person name="Belova S.E."/>
            <person name="Pimenov N.V."/>
            <person name="Dedysh S.N."/>
        </authorList>
    </citation>
    <scope>NUCLEOTIDE SEQUENCE</scope>
    <source>
        <strain evidence="6">S20</strain>
    </source>
</reference>
<dbReference type="EC" id="4.3.1.7" evidence="5"/>
<dbReference type="Pfam" id="PF05985">
    <property type="entry name" value="EutC"/>
    <property type="match status" value="1"/>
</dbReference>
<evidence type="ECO:0000256" key="4">
    <source>
        <dbReference type="ARBA" id="ARBA00024446"/>
    </source>
</evidence>
<dbReference type="Gene3D" id="1.10.30.40">
    <property type="entry name" value="Ethanolamine ammonia-lyase light chain (EutC), N-terminal domain"/>
    <property type="match status" value="1"/>
</dbReference>
<keyword evidence="4 5" id="KW-1283">Bacterial microcompartment</keyword>
<dbReference type="GO" id="GO:0031471">
    <property type="term" value="C:ethanolamine degradation polyhedral organelle"/>
    <property type="evidence" value="ECO:0007669"/>
    <property type="project" value="UniProtKB-UniRule"/>
</dbReference>
<comment type="cofactor">
    <cofactor evidence="5">
        <name>adenosylcob(III)alamin</name>
        <dbReference type="ChEBI" id="CHEBI:18408"/>
    </cofactor>
    <text evidence="5">Binds between the large and small subunits.</text>
</comment>
<dbReference type="GO" id="GO:0008851">
    <property type="term" value="F:ethanolamine ammonia-lyase activity"/>
    <property type="evidence" value="ECO:0007669"/>
    <property type="project" value="UniProtKB-UniRule"/>
</dbReference>
<keyword evidence="2 5" id="KW-0456">Lyase</keyword>
<dbReference type="RefSeq" id="WP_407049384.1">
    <property type="nucleotide sequence ID" value="NZ_CP158568.1"/>
</dbReference>
<comment type="subunit">
    <text evidence="5">The basic unit is a heterodimer which dimerizes to form tetramers. The heterotetramers trimerize; 6 large subunits form a core ring with 6 small subunits projecting outwards.</text>
</comment>
<feature type="binding site" evidence="5">
    <location>
        <position position="219"/>
    </location>
    <ligand>
        <name>adenosylcob(III)alamin</name>
        <dbReference type="ChEBI" id="CHEBI:18408"/>
    </ligand>
</feature>
<comment type="pathway">
    <text evidence="5">Amine and polyamine degradation; ethanolamine degradation.</text>
</comment>
<evidence type="ECO:0000256" key="1">
    <source>
        <dbReference type="ARBA" id="ARBA00022628"/>
    </source>
</evidence>
<name>A0AAU7X8A5_9HYPH</name>
<comment type="subcellular location">
    <subcellularLocation>
        <location evidence="5">Bacterial microcompartment</location>
    </subcellularLocation>
</comment>
<comment type="catalytic activity">
    <reaction evidence="5">
        <text>ethanolamine = acetaldehyde + NH4(+)</text>
        <dbReference type="Rhea" id="RHEA:15313"/>
        <dbReference type="ChEBI" id="CHEBI:15343"/>
        <dbReference type="ChEBI" id="CHEBI:28938"/>
        <dbReference type="ChEBI" id="CHEBI:57603"/>
        <dbReference type="EC" id="4.3.1.7"/>
    </reaction>
</comment>
<gene>
    <name evidence="5 6" type="primary">eutC</name>
    <name evidence="6" type="ORF">ABS361_20080</name>
</gene>
<dbReference type="GO" id="GO:0009350">
    <property type="term" value="C:ethanolamine ammonia-lyase complex"/>
    <property type="evidence" value="ECO:0007669"/>
    <property type="project" value="UniProtKB-UniRule"/>
</dbReference>
<protein>
    <recommendedName>
        <fullName evidence="5">Ethanolamine ammonia-lyase small subunit</fullName>
        <shortName evidence="5">EAL small subunit</shortName>
        <ecNumber evidence="5">4.3.1.7</ecNumber>
    </recommendedName>
</protein>
<keyword evidence="3 5" id="KW-0170">Cobalt</keyword>
<dbReference type="HAMAP" id="MF_00601">
    <property type="entry name" value="EutC"/>
    <property type="match status" value="1"/>
</dbReference>
<dbReference type="InterPro" id="IPR042251">
    <property type="entry name" value="EutC_C"/>
</dbReference>
<sequence length="273" mass="27923">MPSAACCRRPRSARHERRPLDPWALLKARTVARIGLGRAGASIATADHLAFQAAHAAARDAVLSRLDVEALTGALEAAGVATTVLASGATDRTTYLARPDLGRSLDPAAAAALAGAAGERPDVAVAVFGGLSAAGIGLHAAELVAGLITDFRAAGLKTASVPVVEFGRVALGDAIGERLGARLVVVIVGERPGLTSADAIGAYVTFRPRVGLTDADRNCVSNIRPAGMPLDEARRRIGWLAREALRLELTGTGLKDRSDEALLAAGAPPTAIA</sequence>
<dbReference type="KEGG" id="mflg:ABS361_20080"/>
<dbReference type="InterPro" id="IPR042255">
    <property type="entry name" value="EutC_N"/>
</dbReference>
<evidence type="ECO:0000313" key="6">
    <source>
        <dbReference type="EMBL" id="XBY44292.1"/>
    </source>
</evidence>
<comment type="function">
    <text evidence="5">Catalyzes the deamination of various vicinal amino-alcohols to oxo compounds. Allows this organism to utilize ethanolamine as the sole source of nitrogen and carbon in the presence of external vitamin B12.</text>
</comment>
<organism evidence="6">
    <name type="scientific">Methyloraptor flagellatus</name>
    <dbReference type="NCBI Taxonomy" id="3162530"/>
    <lineage>
        <taxon>Bacteria</taxon>
        <taxon>Pseudomonadati</taxon>
        <taxon>Pseudomonadota</taxon>
        <taxon>Alphaproteobacteria</taxon>
        <taxon>Hyphomicrobiales</taxon>
        <taxon>Ancalomicrobiaceae</taxon>
        <taxon>Methyloraptor</taxon>
    </lineage>
</organism>
<dbReference type="GO" id="GO:0006520">
    <property type="term" value="P:amino acid metabolic process"/>
    <property type="evidence" value="ECO:0007669"/>
    <property type="project" value="InterPro"/>
</dbReference>
<evidence type="ECO:0000256" key="2">
    <source>
        <dbReference type="ARBA" id="ARBA00023239"/>
    </source>
</evidence>
<comment type="similarity">
    <text evidence="5">Belongs to the EutC family.</text>
</comment>
<dbReference type="EMBL" id="CP158568">
    <property type="protein sequence ID" value="XBY44292.1"/>
    <property type="molecule type" value="Genomic_DNA"/>
</dbReference>
<keyword evidence="1 5" id="KW-0846">Cobalamin</keyword>